<comment type="pathway">
    <text evidence="6">Quinol/quinone metabolism; menaquinone biosynthesis.</text>
</comment>
<keyword evidence="3 6" id="KW-0479">Metal-binding</keyword>
<evidence type="ECO:0000256" key="3">
    <source>
        <dbReference type="ARBA" id="ARBA00022723"/>
    </source>
</evidence>
<dbReference type="SUPFAM" id="SSF102114">
    <property type="entry name" value="Radical SAM enzymes"/>
    <property type="match status" value="1"/>
</dbReference>
<keyword evidence="11" id="KW-0808">Transferase</keyword>
<dbReference type="GO" id="GO:0046992">
    <property type="term" value="F:oxidoreductase activity, acting on X-H and Y-H to form an X-Y bond"/>
    <property type="evidence" value="ECO:0007669"/>
    <property type="project" value="UniProtKB-UniRule"/>
</dbReference>
<keyword evidence="2 6" id="KW-0949">S-adenosyl-L-methionine</keyword>
<evidence type="ECO:0000256" key="2">
    <source>
        <dbReference type="ARBA" id="ARBA00022691"/>
    </source>
</evidence>
<keyword evidence="4 6" id="KW-0408">Iron</keyword>
<comment type="cofactor">
    <cofactor evidence="6 7">
        <name>[4Fe-4S] cluster</name>
        <dbReference type="ChEBI" id="CHEBI:49883"/>
    </cofactor>
    <text evidence="6 7">Binds 1 [4Fe-4S] cluster. The cluster is coordinated with 3 cysteines and an exchangeable S-adenosyl-L-methionine.</text>
</comment>
<gene>
    <name evidence="11" type="primary">mqnE_1</name>
    <name evidence="6" type="synonym">mqnC</name>
    <name evidence="11" type="ORF">Pla133_33900</name>
</gene>
<dbReference type="PANTHER" id="PTHR43076">
    <property type="entry name" value="FO SYNTHASE (COFH)"/>
    <property type="match status" value="1"/>
</dbReference>
<feature type="binding site" evidence="8">
    <location>
        <position position="217"/>
    </location>
    <ligand>
        <name>S-adenosyl-L-methionine</name>
        <dbReference type="ChEBI" id="CHEBI:59789"/>
    </ligand>
</feature>
<dbReference type="Proteomes" id="UP000316921">
    <property type="component" value="Chromosome"/>
</dbReference>
<evidence type="ECO:0000256" key="4">
    <source>
        <dbReference type="ARBA" id="ARBA00023004"/>
    </source>
</evidence>
<dbReference type="AlphaFoldDB" id="A0A518BMT8"/>
<proteinExistence type="inferred from homology"/>
<dbReference type="UniPathway" id="UPA00079"/>
<reference evidence="11 12" key="1">
    <citation type="submission" date="2019-02" db="EMBL/GenBank/DDBJ databases">
        <title>Deep-cultivation of Planctomycetes and their phenomic and genomic characterization uncovers novel biology.</title>
        <authorList>
            <person name="Wiegand S."/>
            <person name="Jogler M."/>
            <person name="Boedeker C."/>
            <person name="Pinto D."/>
            <person name="Vollmers J."/>
            <person name="Rivas-Marin E."/>
            <person name="Kohn T."/>
            <person name="Peeters S.H."/>
            <person name="Heuer A."/>
            <person name="Rast P."/>
            <person name="Oberbeckmann S."/>
            <person name="Bunk B."/>
            <person name="Jeske O."/>
            <person name="Meyerdierks A."/>
            <person name="Storesund J.E."/>
            <person name="Kallscheuer N."/>
            <person name="Luecker S."/>
            <person name="Lage O.M."/>
            <person name="Pohl T."/>
            <person name="Merkel B.J."/>
            <person name="Hornburger P."/>
            <person name="Mueller R.-W."/>
            <person name="Bruemmer F."/>
            <person name="Labrenz M."/>
            <person name="Spormann A.M."/>
            <person name="Op den Camp H."/>
            <person name="Overmann J."/>
            <person name="Amann R."/>
            <person name="Jetten M.S.M."/>
            <person name="Mascher T."/>
            <person name="Medema M.H."/>
            <person name="Devos D.P."/>
            <person name="Kaster A.-K."/>
            <person name="Ovreas L."/>
            <person name="Rohde M."/>
            <person name="Galperin M.Y."/>
            <person name="Jogler C."/>
        </authorList>
    </citation>
    <scope>NUCLEOTIDE SEQUENCE [LARGE SCALE GENOMIC DNA]</scope>
    <source>
        <strain evidence="11 12">Pla133</strain>
    </source>
</reference>
<dbReference type="GO" id="GO:0009234">
    <property type="term" value="P:menaquinone biosynthetic process"/>
    <property type="evidence" value="ECO:0007669"/>
    <property type="project" value="UniProtKB-UniRule"/>
</dbReference>
<evidence type="ECO:0000313" key="12">
    <source>
        <dbReference type="Proteomes" id="UP000316921"/>
    </source>
</evidence>
<dbReference type="GO" id="GO:0051539">
    <property type="term" value="F:4 iron, 4 sulfur cluster binding"/>
    <property type="evidence" value="ECO:0007669"/>
    <property type="project" value="UniProtKB-KW"/>
</dbReference>
<protein>
    <recommendedName>
        <fullName evidence="6">Cyclic dehypoxanthine futalosine synthase</fullName>
        <shortName evidence="6">Cyclic DHFL synthase</shortName>
        <ecNumber evidence="6">1.21.98.1</ecNumber>
    </recommendedName>
    <alternativeName>
        <fullName evidence="6">Dehypoxanthine futalosine cyclase</fullName>
        <shortName evidence="6">DHFL cyclase</shortName>
    </alternativeName>
    <alternativeName>
        <fullName evidence="6">Menaquinone biosynthetic enzyme MqnC</fullName>
    </alternativeName>
</protein>
<feature type="binding site" evidence="8">
    <location>
        <position position="331"/>
    </location>
    <ligand>
        <name>(3R)-3-methyl-D-ornithine</name>
        <dbReference type="ChEBI" id="CHEBI:64642"/>
    </ligand>
</feature>
<sequence>MQSEGTTTEPVHAGRHGVGDQAPSALWNAPLAAATATGTLAAELERVADKVLDGGRITPEEGLLLHEHADIGLLGQLADEVRRRKHPEPIVTYIVDRNINPTNVCITDCGFCAFYRRPKHDEAYVLDREVIVDKVRETAELGGRQVLMQGGHHPYLKSDWWADLFADLRQRFPQINLHALSAPELDHLSRIEKRPVEEVIADLTAAGLGSVPGAGAEMLVERVREIIAPKKTTTDKWLDVHRKVHEAGLRSSATMMFGNVETPAERIEHLERLRALQDETGGFTAFACWNTQPDGVPEQHLYPPRTTPGVYLRVQALSRIYLDNFDNIQTSYVTQGMKMAQITLRYGCNDFGGTMLEENVVSAAGCMKLEGIETIERMITGAGFAPRRRNSWYGIVDERHDGPCFPKSREEAAVRPAGSASLAEVGS</sequence>
<dbReference type="NCBIfam" id="TIGR03699">
    <property type="entry name" value="menaquin_MqnC"/>
    <property type="match status" value="1"/>
</dbReference>
<feature type="binding site" evidence="6 7">
    <location>
        <position position="105"/>
    </location>
    <ligand>
        <name>[4Fe-4S] cluster</name>
        <dbReference type="ChEBI" id="CHEBI:49883"/>
        <note>4Fe-4S-S-AdoMet</note>
    </ligand>
</feature>
<dbReference type="SMART" id="SM00729">
    <property type="entry name" value="Elp3"/>
    <property type="match status" value="1"/>
</dbReference>
<evidence type="ECO:0000256" key="5">
    <source>
        <dbReference type="ARBA" id="ARBA00023014"/>
    </source>
</evidence>
<dbReference type="SFLD" id="SFLDS00029">
    <property type="entry name" value="Radical_SAM"/>
    <property type="match status" value="1"/>
</dbReference>
<dbReference type="InterPro" id="IPR013785">
    <property type="entry name" value="Aldolase_TIM"/>
</dbReference>
<dbReference type="PIRSF" id="PIRSF004762">
    <property type="entry name" value="CHP00423"/>
    <property type="match status" value="1"/>
</dbReference>
<dbReference type="SFLD" id="SFLDG01064">
    <property type="entry name" value="F420__menaquinone_cofactor_bio"/>
    <property type="match status" value="1"/>
</dbReference>
<evidence type="ECO:0000256" key="8">
    <source>
        <dbReference type="PIRSR" id="PIRSR004762-2"/>
    </source>
</evidence>
<feature type="domain" description="Radical SAM core" evidence="10">
    <location>
        <begin position="91"/>
        <end position="349"/>
    </location>
</feature>
<feature type="binding site" evidence="8">
    <location>
        <position position="181"/>
    </location>
    <ligand>
        <name>(3R)-3-methyl-D-ornithine</name>
        <dbReference type="ChEBI" id="CHEBI:64642"/>
    </ligand>
</feature>
<dbReference type="RefSeq" id="WP_419191616.1">
    <property type="nucleotide sequence ID" value="NZ_CP036287.1"/>
</dbReference>
<keyword evidence="6" id="KW-0560">Oxidoreductase</keyword>
<evidence type="ECO:0000313" key="11">
    <source>
        <dbReference type="EMBL" id="QDU68294.1"/>
    </source>
</evidence>
<comment type="function">
    <text evidence="6">Radical SAM enzyme that catalyzes the cyclization of dehypoxanthine futalosine (DHFL) into cyclic dehypoxanthine futalosine (CDHFL), a step in the biosynthesis of menaquinone (MK, vitamin K2).</text>
</comment>
<dbReference type="CDD" id="cd01335">
    <property type="entry name" value="Radical_SAM"/>
    <property type="match status" value="1"/>
</dbReference>
<comment type="catalytic activity">
    <reaction evidence="6">
        <text>dehypoxanthine futalosine + S-adenosyl-L-methionine = cyclic dehypoxanthinylfutalosinate + 5'-deoxyadenosine + L-methionine + H(+)</text>
        <dbReference type="Rhea" id="RHEA:33083"/>
        <dbReference type="ChEBI" id="CHEBI:15378"/>
        <dbReference type="ChEBI" id="CHEBI:17319"/>
        <dbReference type="ChEBI" id="CHEBI:57844"/>
        <dbReference type="ChEBI" id="CHEBI:58864"/>
        <dbReference type="ChEBI" id="CHEBI:59789"/>
        <dbReference type="ChEBI" id="CHEBI:64270"/>
        <dbReference type="EC" id="1.21.98.1"/>
    </reaction>
</comment>
<dbReference type="InterPro" id="IPR022431">
    <property type="entry name" value="Cyclic_DHFL_synthase_mqnC"/>
</dbReference>
<dbReference type="GO" id="GO:0005506">
    <property type="term" value="F:iron ion binding"/>
    <property type="evidence" value="ECO:0007669"/>
    <property type="project" value="UniProtKB-UniRule"/>
</dbReference>
<organism evidence="11 12">
    <name type="scientific">Engelhardtia mirabilis</name>
    <dbReference type="NCBI Taxonomy" id="2528011"/>
    <lineage>
        <taxon>Bacteria</taxon>
        <taxon>Pseudomonadati</taxon>
        <taxon>Planctomycetota</taxon>
        <taxon>Planctomycetia</taxon>
        <taxon>Planctomycetia incertae sedis</taxon>
        <taxon>Engelhardtia</taxon>
    </lineage>
</organism>
<dbReference type="EC" id="1.21.98.1" evidence="6"/>
<dbReference type="EMBL" id="CP036287">
    <property type="protein sequence ID" value="QDU68294.1"/>
    <property type="molecule type" value="Genomic_DNA"/>
</dbReference>
<dbReference type="Gene3D" id="3.20.20.70">
    <property type="entry name" value="Aldolase class I"/>
    <property type="match status" value="1"/>
</dbReference>
<feature type="binding site" evidence="6 7">
    <location>
        <position position="109"/>
    </location>
    <ligand>
        <name>[4Fe-4S] cluster</name>
        <dbReference type="ChEBI" id="CHEBI:49883"/>
        <note>4Fe-4S-S-AdoMet</note>
    </ligand>
</feature>
<dbReference type="InterPro" id="IPR006638">
    <property type="entry name" value="Elp3/MiaA/NifB-like_rSAM"/>
</dbReference>
<feature type="binding site" evidence="6 7">
    <location>
        <position position="112"/>
    </location>
    <ligand>
        <name>[4Fe-4S] cluster</name>
        <dbReference type="ChEBI" id="CHEBI:49883"/>
        <note>4Fe-4S-S-AdoMet</note>
    </ligand>
</feature>
<dbReference type="InterPro" id="IPR020050">
    <property type="entry name" value="FO_synthase_su2"/>
</dbReference>
<keyword evidence="12" id="KW-1185">Reference proteome</keyword>
<name>A0A518BMT8_9BACT</name>
<dbReference type="SFLD" id="SFLDG01389">
    <property type="entry name" value="menaquinone_synthsis_involved"/>
    <property type="match status" value="1"/>
</dbReference>
<accession>A0A518BMT8</accession>
<dbReference type="PROSITE" id="PS51918">
    <property type="entry name" value="RADICAL_SAM"/>
    <property type="match status" value="1"/>
</dbReference>
<evidence type="ECO:0000256" key="9">
    <source>
        <dbReference type="SAM" id="MobiDB-lite"/>
    </source>
</evidence>
<dbReference type="GO" id="GO:0044689">
    <property type="term" value="F:7,8-didemethyl-8-hydroxy-5-deazariboflavin synthase activity"/>
    <property type="evidence" value="ECO:0007669"/>
    <property type="project" value="TreeGrafter"/>
</dbReference>
<keyword evidence="6" id="KW-0474">Menaquinone biosynthesis</keyword>
<dbReference type="KEGG" id="pbap:Pla133_33900"/>
<dbReference type="SFLD" id="SFLDF00343">
    <property type="entry name" value="aminofutalosine_synthase_(mqnE"/>
    <property type="match status" value="1"/>
</dbReference>
<dbReference type="PANTHER" id="PTHR43076:SF1">
    <property type="entry name" value="LIPOYL SYNTHASE 2"/>
    <property type="match status" value="1"/>
</dbReference>
<keyword evidence="1 6" id="KW-0004">4Fe-4S</keyword>
<dbReference type="InterPro" id="IPR058240">
    <property type="entry name" value="rSAM_sf"/>
</dbReference>
<dbReference type="Pfam" id="PF19288">
    <property type="entry name" value="CofH_C"/>
    <property type="match status" value="1"/>
</dbReference>
<keyword evidence="5 6" id="KW-0411">Iron-sulfur</keyword>
<dbReference type="GO" id="GO:0016765">
    <property type="term" value="F:transferase activity, transferring alkyl or aryl (other than methyl) groups"/>
    <property type="evidence" value="ECO:0007669"/>
    <property type="project" value="InterPro"/>
</dbReference>
<evidence type="ECO:0000256" key="6">
    <source>
        <dbReference type="HAMAP-Rule" id="MF_00992"/>
    </source>
</evidence>
<dbReference type="InterPro" id="IPR045567">
    <property type="entry name" value="CofH/MnqC-like_C"/>
</dbReference>
<dbReference type="SFLD" id="SFLDF00342">
    <property type="entry name" value="cyclic_dehypoxanthine_futalosi"/>
    <property type="match status" value="1"/>
</dbReference>
<dbReference type="HAMAP" id="MF_00992">
    <property type="entry name" value="MqnC"/>
    <property type="match status" value="1"/>
</dbReference>
<dbReference type="Pfam" id="PF04055">
    <property type="entry name" value="Radical_SAM"/>
    <property type="match status" value="1"/>
</dbReference>
<evidence type="ECO:0000256" key="1">
    <source>
        <dbReference type="ARBA" id="ARBA00022485"/>
    </source>
</evidence>
<evidence type="ECO:0000259" key="10">
    <source>
        <dbReference type="PROSITE" id="PS51918"/>
    </source>
</evidence>
<feature type="binding site" evidence="8">
    <location>
        <position position="111"/>
    </location>
    <ligand>
        <name>S-adenosyl-L-methionine</name>
        <dbReference type="ChEBI" id="CHEBI:59789"/>
    </ligand>
</feature>
<dbReference type="InterPro" id="IPR034405">
    <property type="entry name" value="F420"/>
</dbReference>
<dbReference type="InterPro" id="IPR007197">
    <property type="entry name" value="rSAM"/>
</dbReference>
<evidence type="ECO:0000256" key="7">
    <source>
        <dbReference type="PIRSR" id="PIRSR004762-1"/>
    </source>
</evidence>
<feature type="region of interest" description="Disordered" evidence="9">
    <location>
        <begin position="1"/>
        <end position="20"/>
    </location>
</feature>
<dbReference type="NCBIfam" id="TIGR00423">
    <property type="entry name" value="CofH family radical SAM protein"/>
    <property type="match status" value="1"/>
</dbReference>
<comment type="similarity">
    <text evidence="6">Belongs to the radical SAM superfamily. MqnC family.</text>
</comment>